<dbReference type="InterPro" id="IPR024752">
    <property type="entry name" value="Myb/SANT-like_dom"/>
</dbReference>
<dbReference type="GO" id="GO:0046872">
    <property type="term" value="F:metal ion binding"/>
    <property type="evidence" value="ECO:0007669"/>
    <property type="project" value="UniProtKB-KW"/>
</dbReference>
<evidence type="ECO:0000259" key="4">
    <source>
        <dbReference type="Pfam" id="PF12776"/>
    </source>
</evidence>
<dbReference type="Pfam" id="PF26138">
    <property type="entry name" value="DUF8040"/>
    <property type="match status" value="1"/>
</dbReference>
<dbReference type="PANTHER" id="PTHR46934:SF8">
    <property type="entry name" value="OS06G0481800 PROTEIN"/>
    <property type="match status" value="1"/>
</dbReference>
<dbReference type="EMBL" id="AP008211">
    <property type="protein sequence ID" value="BAF16853.2"/>
    <property type="molecule type" value="Genomic_DNA"/>
</dbReference>
<feature type="region of interest" description="Disordered" evidence="3">
    <location>
        <begin position="475"/>
        <end position="501"/>
    </location>
</feature>
<evidence type="ECO:0000259" key="5">
    <source>
        <dbReference type="Pfam" id="PF13359"/>
    </source>
</evidence>
<reference evidence="7 8" key="1">
    <citation type="journal article" date="2005" name="Nature">
        <title>The map-based sequence of the rice genome.</title>
        <authorList>
            <consortium name="International rice genome sequencing project (IRGSP)"/>
            <person name="Matsumoto T."/>
            <person name="Wu J."/>
            <person name="Kanamori H."/>
            <person name="Katayose Y."/>
            <person name="Fujisawa M."/>
            <person name="Namiki N."/>
            <person name="Mizuno H."/>
            <person name="Yamamoto K."/>
            <person name="Antonio B.A."/>
            <person name="Baba T."/>
            <person name="Sakata K."/>
            <person name="Nagamura Y."/>
            <person name="Aoki H."/>
            <person name="Arikawa K."/>
            <person name="Arita K."/>
            <person name="Bito T."/>
            <person name="Chiden Y."/>
            <person name="Fujitsuka N."/>
            <person name="Fukunaka R."/>
            <person name="Hamada M."/>
            <person name="Harada C."/>
            <person name="Hayashi A."/>
            <person name="Hijishita S."/>
            <person name="Honda M."/>
            <person name="Hosokawa S."/>
            <person name="Ichikawa Y."/>
            <person name="Idonuma A."/>
            <person name="Iijima M."/>
            <person name="Ikeda M."/>
            <person name="Ikeno M."/>
            <person name="Ito K."/>
            <person name="Ito S."/>
            <person name="Ito T."/>
            <person name="Ito Y."/>
            <person name="Ito Y."/>
            <person name="Iwabuchi A."/>
            <person name="Kamiya K."/>
            <person name="Karasawa W."/>
            <person name="Kurita K."/>
            <person name="Katagiri S."/>
            <person name="Kikuta A."/>
            <person name="Kobayashi H."/>
            <person name="Kobayashi N."/>
            <person name="Machita K."/>
            <person name="Maehara T."/>
            <person name="Masukawa M."/>
            <person name="Mizubayashi T."/>
            <person name="Mukai Y."/>
            <person name="Nagasaki H."/>
            <person name="Nagata Y."/>
            <person name="Naito S."/>
            <person name="Nakashima M."/>
            <person name="Nakama Y."/>
            <person name="Nakamichi Y."/>
            <person name="Nakamura M."/>
            <person name="Meguro A."/>
            <person name="Negishi M."/>
            <person name="Ohta I."/>
            <person name="Ohta T."/>
            <person name="Okamoto M."/>
            <person name="Ono N."/>
            <person name="Saji S."/>
            <person name="Sakaguchi M."/>
            <person name="Sakai K."/>
            <person name="Shibata M."/>
            <person name="Shimokawa T."/>
            <person name="Song J."/>
            <person name="Takazaki Y."/>
            <person name="Terasawa K."/>
            <person name="Tsugane M."/>
            <person name="Tsuji K."/>
            <person name="Ueda S."/>
            <person name="Waki K."/>
            <person name="Yamagata H."/>
            <person name="Yamamoto M."/>
            <person name="Yamamoto S."/>
            <person name="Yamane H."/>
            <person name="Yoshiki S."/>
            <person name="Yoshihara R."/>
            <person name="Yukawa K."/>
            <person name="Zhong H."/>
            <person name="Yano M."/>
            <person name="Yuan Q."/>
            <person name="Ouyang S."/>
            <person name="Liu J."/>
            <person name="Jones K.M."/>
            <person name="Gansberger K."/>
            <person name="Moffat K."/>
            <person name="Hill J."/>
            <person name="Bera J."/>
            <person name="Fadrosh D."/>
            <person name="Jin S."/>
            <person name="Johri S."/>
            <person name="Kim M."/>
            <person name="Overton L."/>
            <person name="Reardon M."/>
            <person name="Tsitrin T."/>
            <person name="Vuong H."/>
            <person name="Weaver B."/>
            <person name="Ciecko A."/>
            <person name="Tallon L."/>
            <person name="Jackson J."/>
            <person name="Pai G."/>
            <person name="Aken S.V."/>
            <person name="Utterback T."/>
            <person name="Reidmuller S."/>
            <person name="Feldblyum T."/>
            <person name="Hsiao J."/>
            <person name="Zismann V."/>
            <person name="Iobst S."/>
            <person name="de Vazeille A.R."/>
            <person name="Buell C.R."/>
            <person name="Ying K."/>
            <person name="Li Y."/>
            <person name="Lu T."/>
            <person name="Huang Y."/>
            <person name="Zhao Q."/>
            <person name="Feng Q."/>
            <person name="Zhang L."/>
            <person name="Zhu J."/>
            <person name="Weng Q."/>
            <person name="Mu J."/>
            <person name="Lu Y."/>
            <person name="Fan D."/>
            <person name="Liu Y."/>
            <person name="Guan J."/>
            <person name="Zhang Y."/>
            <person name="Yu S."/>
            <person name="Liu X."/>
            <person name="Zhang Y."/>
            <person name="Hong G."/>
            <person name="Han B."/>
            <person name="Choisne N."/>
            <person name="Demange N."/>
            <person name="Orjeda G."/>
            <person name="Samain S."/>
            <person name="Cattolico L."/>
            <person name="Pelletier E."/>
            <person name="Couloux A."/>
            <person name="Segurens B."/>
            <person name="Wincker P."/>
            <person name="D'Hont A."/>
            <person name="Scarpelli C."/>
            <person name="Weissenbach J."/>
            <person name="Salanoubat M."/>
            <person name="Quetier F."/>
            <person name="Yu Y."/>
            <person name="Kim H.R."/>
            <person name="Rambo T."/>
            <person name="Currie J."/>
            <person name="Collura K."/>
            <person name="Luo M."/>
            <person name="Yang T."/>
            <person name="Ammiraju J.S.S."/>
            <person name="Engler F."/>
            <person name="Soderlund C."/>
            <person name="Wing R.A."/>
            <person name="Palmer L.E."/>
            <person name="de la Bastide M."/>
            <person name="Spiegel L."/>
            <person name="Nascimento L."/>
            <person name="Zutavern T."/>
            <person name="O'Shaughnessy A."/>
            <person name="Dike S."/>
            <person name="Dedhia N."/>
            <person name="Preston R."/>
            <person name="Balija V."/>
            <person name="McCombie W.R."/>
            <person name="Chow T."/>
            <person name="Chen H."/>
            <person name="Chung M."/>
            <person name="Chen C."/>
            <person name="Shaw J."/>
            <person name="Wu H."/>
            <person name="Hsiao K."/>
            <person name="Chao Y."/>
            <person name="Chu M."/>
            <person name="Cheng C."/>
            <person name="Hour A."/>
            <person name="Lee P."/>
            <person name="Lin S."/>
            <person name="Lin Y."/>
            <person name="Liou J."/>
            <person name="Liu S."/>
            <person name="Hsing Y."/>
            <person name="Raghuvanshi S."/>
            <person name="Mohanty A."/>
            <person name="Bharti A.K."/>
            <person name="Gaur A."/>
            <person name="Gupta V."/>
            <person name="Kumar D."/>
            <person name="Ravi V."/>
            <person name="Vij S."/>
            <person name="Kapur A."/>
            <person name="Khurana P."/>
            <person name="Khurana P."/>
            <person name="Khurana J.P."/>
            <person name="Tyagi A.K."/>
            <person name="Gaikwad K."/>
            <person name="Singh A."/>
            <person name="Dalal V."/>
            <person name="Srivastava S."/>
            <person name="Dixit A."/>
            <person name="Pal A.K."/>
            <person name="Ghazi I.A."/>
            <person name="Yadav M."/>
            <person name="Pandit A."/>
            <person name="Bhargava A."/>
            <person name="Sureshbabu K."/>
            <person name="Batra K."/>
            <person name="Sharma T.R."/>
            <person name="Mohapatra T."/>
            <person name="Singh N.K."/>
            <person name="Messing J."/>
            <person name="Nelson A.B."/>
            <person name="Fuks G."/>
            <person name="Kavchok S."/>
            <person name="Keizer G."/>
            <person name="Linton E."/>
            <person name="Llaca V."/>
            <person name="Song R."/>
            <person name="Tanyolac B."/>
            <person name="Young S."/>
            <person name="Ho-Il K."/>
            <person name="Hahn J.H."/>
            <person name="Sangsakoo G."/>
            <person name="Vanavichit A."/>
            <person name="de Mattos Luiz.A.T."/>
            <person name="Zimmer P.D."/>
            <person name="Malone G."/>
            <person name="Dellagostin O."/>
            <person name="de Oliveira A.C."/>
            <person name="Bevan M."/>
            <person name="Bancroft I."/>
            <person name="Minx P."/>
            <person name="Cordum H."/>
            <person name="Wilson R."/>
            <person name="Cheng Z."/>
            <person name="Jin W."/>
            <person name="Jiang J."/>
            <person name="Leong S.A."/>
            <person name="Iwama H."/>
            <person name="Gojobori T."/>
            <person name="Itoh T."/>
            <person name="Niimura Y."/>
            <person name="Fujii Y."/>
            <person name="Habara T."/>
            <person name="Sakai H."/>
            <person name="Sato Y."/>
            <person name="Wilson G."/>
            <person name="Kumar K."/>
            <person name="McCouch S."/>
            <person name="Juretic N."/>
            <person name="Hoen D."/>
            <person name="Wright S."/>
            <person name="Bruskiewich R."/>
            <person name="Bureau T."/>
            <person name="Miyao A."/>
            <person name="Hirochika H."/>
            <person name="Nishikawa T."/>
            <person name="Kadowaki K."/>
            <person name="Sugiura M."/>
            <person name="Burr B."/>
            <person name="Sasaki T."/>
        </authorList>
    </citation>
    <scope>NUCLEOTIDE SEQUENCE [LARGE SCALE GENOMIC DNA]</scope>
    <source>
        <strain evidence="8">cv. Nipponbare</strain>
    </source>
</reference>
<reference evidence="8" key="2">
    <citation type="journal article" date="2008" name="Nucleic Acids Res.">
        <title>The rice annotation project database (RAP-DB): 2008 update.</title>
        <authorList>
            <consortium name="The rice annotation project (RAP)"/>
        </authorList>
    </citation>
    <scope>GENOME REANNOTATION</scope>
    <source>
        <strain evidence="8">cv. Nipponbare</strain>
    </source>
</reference>
<feature type="domain" description="Myb/SANT-like" evidence="4">
    <location>
        <begin position="284"/>
        <end position="378"/>
    </location>
</feature>
<evidence type="ECO:0000256" key="2">
    <source>
        <dbReference type="ARBA" id="ARBA00022723"/>
    </source>
</evidence>
<feature type="domain" description="DDE Tnp4" evidence="5">
    <location>
        <begin position="170"/>
        <end position="227"/>
    </location>
</feature>
<keyword evidence="2" id="KW-0479">Metal-binding</keyword>
<sequence length="558" mass="64692">MADEIKRRREEDDDMMLFVFPAMYMLCGMTNSEKIPRHISRLSGKERLQEILEGHVMDCKVAFRMEPHVFKTIANYLREEKLLKDSRGLRIEEKLGIFMFMLAHNASFQDLQYEFKHSGSTLHRHIKSIFKIIPALTYRFLKLPHADQTHWKIRTNPRFFPYFKNCIGAIDGTHIPITIDGEKAAPYRNRKGTLSQNVIVACDFDLNFTFISCGWEGSATDARVLRSAMNSGFQVPNVMMFGRLSPKASLLQQQQRHLQKKASPKSCSIQKKKVSPKAQQSRASWNPGPEKALVDLLHEHNNPHYRCQNGWTSEAWNKVVKEFRDRHPYVTMNKQQIQDKEKELKRDYRLLKEARKQSGASWDNQRCMIVADDAVWANIITSNEKVRKFSKNKSFPLFESLGELYDGQTAEGNMNFTSIEPFQHATLTQVNEYLERSDSFPDVNWVADDDETTEVQDEDNAVEHENQGSHITITSRANGEKNMRKRQSEEEEAKKREEASKVDDCSIRNCITVVESMEELSNEEKVKSFGVFKDAQNREIFMSAGPMTRLIWLRTMLV</sequence>
<proteinExistence type="predicted"/>
<dbReference type="HOGENOM" id="CLU_028568_1_0_1"/>
<name>Q0DJX0_ORYSJ</name>
<feature type="region of interest" description="Disordered" evidence="3">
    <location>
        <begin position="252"/>
        <end position="286"/>
    </location>
</feature>
<dbReference type="KEGG" id="dosa:Os05g0217900"/>
<evidence type="ECO:0000313" key="7">
    <source>
        <dbReference type="EMBL" id="BAF16853.2"/>
    </source>
</evidence>
<dbReference type="Proteomes" id="UP000000763">
    <property type="component" value="Chromosome 5"/>
</dbReference>
<dbReference type="Pfam" id="PF13359">
    <property type="entry name" value="DDE_Tnp_4"/>
    <property type="match status" value="1"/>
</dbReference>
<dbReference type="AlphaFoldDB" id="Q0DJX0"/>
<gene>
    <name evidence="7" type="ordered locus">Os05g0217900</name>
</gene>
<protein>
    <submittedName>
        <fullName evidence="7">Os05g0217900 protein</fullName>
    </submittedName>
</protein>
<evidence type="ECO:0000256" key="3">
    <source>
        <dbReference type="SAM" id="MobiDB-lite"/>
    </source>
</evidence>
<dbReference type="InterPro" id="IPR027806">
    <property type="entry name" value="HARBI1_dom"/>
</dbReference>
<feature type="compositionally biased region" description="Basic and acidic residues" evidence="3">
    <location>
        <begin position="478"/>
        <end position="501"/>
    </location>
</feature>
<dbReference type="PANTHER" id="PTHR46934">
    <property type="entry name" value="MYB_DNA-BIND_3 DOMAIN-CONTAINING PROTEIN-RELATED"/>
    <property type="match status" value="1"/>
</dbReference>
<dbReference type="Pfam" id="PF12776">
    <property type="entry name" value="Myb_DNA-bind_3"/>
    <property type="match status" value="1"/>
</dbReference>
<accession>Q0DJX0</accession>
<dbReference type="InterPro" id="IPR058353">
    <property type="entry name" value="DUF8040"/>
</dbReference>
<evidence type="ECO:0000259" key="6">
    <source>
        <dbReference type="Pfam" id="PF26138"/>
    </source>
</evidence>
<evidence type="ECO:0000256" key="1">
    <source>
        <dbReference type="ARBA" id="ARBA00001968"/>
    </source>
</evidence>
<organism evidence="7 8">
    <name type="scientific">Oryza sativa subsp. japonica</name>
    <name type="common">Rice</name>
    <dbReference type="NCBI Taxonomy" id="39947"/>
    <lineage>
        <taxon>Eukaryota</taxon>
        <taxon>Viridiplantae</taxon>
        <taxon>Streptophyta</taxon>
        <taxon>Embryophyta</taxon>
        <taxon>Tracheophyta</taxon>
        <taxon>Spermatophyta</taxon>
        <taxon>Magnoliopsida</taxon>
        <taxon>Liliopsida</taxon>
        <taxon>Poales</taxon>
        <taxon>Poaceae</taxon>
        <taxon>BOP clade</taxon>
        <taxon>Oryzoideae</taxon>
        <taxon>Oryzeae</taxon>
        <taxon>Oryzinae</taxon>
        <taxon>Oryza</taxon>
        <taxon>Oryza sativa</taxon>
    </lineage>
</organism>
<evidence type="ECO:0000313" key="8">
    <source>
        <dbReference type="Proteomes" id="UP000000763"/>
    </source>
</evidence>
<feature type="domain" description="DUF8040" evidence="6">
    <location>
        <begin position="40"/>
        <end position="133"/>
    </location>
</feature>
<comment type="cofactor">
    <cofactor evidence="1">
        <name>a divalent metal cation</name>
        <dbReference type="ChEBI" id="CHEBI:60240"/>
    </cofactor>
</comment>